<reference evidence="1 2" key="1">
    <citation type="submission" date="2021-03" db="EMBL/GenBank/DDBJ databases">
        <title>Sequencing the genomes of 1000 actinobacteria strains.</title>
        <authorList>
            <person name="Klenk H.-P."/>
        </authorList>
    </citation>
    <scope>NUCLEOTIDE SEQUENCE [LARGE SCALE GENOMIC DNA]</scope>
    <source>
        <strain evidence="1 2">DSM 12936</strain>
    </source>
</reference>
<dbReference type="Gene3D" id="3.40.50.1820">
    <property type="entry name" value="alpha/beta hydrolase"/>
    <property type="match status" value="1"/>
</dbReference>
<accession>A0ABS4ZCG9</accession>
<comment type="caution">
    <text evidence="1">The sequence shown here is derived from an EMBL/GenBank/DDBJ whole genome shotgun (WGS) entry which is preliminary data.</text>
</comment>
<sequence>MAHLRCDFYSDALALSTSMTVLLPQPTTTQIGLTGQAGSEPPPVLYLLHGLSDDDTTWLRRTSVERYVSELGWAVVMPQVHRSFYADEHTGGAFWTFVSEELPALVDRFFRVSTARADTFVAGLSMGGYGAFKLALRQPHRFAAAASLSGVLDLGALVRSGDLPPSPDHRMLTRILGPQRVLAPEDDLLELVRRADPAALPALHLSCGTEDVLLEGNRTFTAACAAAGVPVTTAYPPGEHEWGLWDAGLVDVLTFFDQVRRGAADPEVAA</sequence>
<dbReference type="InterPro" id="IPR029058">
    <property type="entry name" value="AB_hydrolase_fold"/>
</dbReference>
<dbReference type="Proteomes" id="UP000758168">
    <property type="component" value="Unassembled WGS sequence"/>
</dbReference>
<gene>
    <name evidence="1" type="ORF">JOF54_003663</name>
</gene>
<evidence type="ECO:0000313" key="2">
    <source>
        <dbReference type="Proteomes" id="UP000758168"/>
    </source>
</evidence>
<dbReference type="SUPFAM" id="SSF53474">
    <property type="entry name" value="alpha/beta-Hydrolases"/>
    <property type="match status" value="1"/>
</dbReference>
<protein>
    <submittedName>
        <fullName evidence="1">S-formylglutathione hydrolase FrmB</fullName>
    </submittedName>
</protein>
<dbReference type="InterPro" id="IPR050583">
    <property type="entry name" value="Mycobacterial_A85_antigen"/>
</dbReference>
<evidence type="ECO:0000313" key="1">
    <source>
        <dbReference type="EMBL" id="MBP2418741.1"/>
    </source>
</evidence>
<dbReference type="PANTHER" id="PTHR48098:SF1">
    <property type="entry name" value="DIACYLGLYCEROL ACYLTRANSFERASE_MYCOLYLTRANSFERASE AG85A"/>
    <property type="match status" value="1"/>
</dbReference>
<dbReference type="GO" id="GO:0016787">
    <property type="term" value="F:hydrolase activity"/>
    <property type="evidence" value="ECO:0007669"/>
    <property type="project" value="UniProtKB-KW"/>
</dbReference>
<dbReference type="RefSeq" id="WP_210058458.1">
    <property type="nucleotide sequence ID" value="NZ_BAAAMH010000032.1"/>
</dbReference>
<dbReference type="EMBL" id="JAGIOB010000001">
    <property type="protein sequence ID" value="MBP2418741.1"/>
    <property type="molecule type" value="Genomic_DNA"/>
</dbReference>
<dbReference type="PANTHER" id="PTHR48098">
    <property type="entry name" value="ENTEROCHELIN ESTERASE-RELATED"/>
    <property type="match status" value="1"/>
</dbReference>
<organism evidence="1 2">
    <name type="scientific">Microlunatus capsulatus</name>
    <dbReference type="NCBI Taxonomy" id="99117"/>
    <lineage>
        <taxon>Bacteria</taxon>
        <taxon>Bacillati</taxon>
        <taxon>Actinomycetota</taxon>
        <taxon>Actinomycetes</taxon>
        <taxon>Propionibacteriales</taxon>
        <taxon>Propionibacteriaceae</taxon>
        <taxon>Microlunatus</taxon>
    </lineage>
</organism>
<keyword evidence="2" id="KW-1185">Reference proteome</keyword>
<proteinExistence type="predicted"/>
<name>A0ABS4ZCG9_9ACTN</name>
<keyword evidence="1" id="KW-0378">Hydrolase</keyword>
<dbReference type="InterPro" id="IPR000801">
    <property type="entry name" value="Esterase-like"/>
</dbReference>
<dbReference type="Pfam" id="PF00756">
    <property type="entry name" value="Esterase"/>
    <property type="match status" value="1"/>
</dbReference>